<accession>A0A1V6NWB5</accession>
<dbReference type="Proteomes" id="UP000191408">
    <property type="component" value="Unassembled WGS sequence"/>
</dbReference>
<evidence type="ECO:0000313" key="2">
    <source>
        <dbReference type="EMBL" id="OQD69014.1"/>
    </source>
</evidence>
<evidence type="ECO:0000313" key="3">
    <source>
        <dbReference type="Proteomes" id="UP000191408"/>
    </source>
</evidence>
<organism evidence="2 3">
    <name type="scientific">Penicillium polonicum</name>
    <dbReference type="NCBI Taxonomy" id="60169"/>
    <lineage>
        <taxon>Eukaryota</taxon>
        <taxon>Fungi</taxon>
        <taxon>Dikarya</taxon>
        <taxon>Ascomycota</taxon>
        <taxon>Pezizomycotina</taxon>
        <taxon>Eurotiomycetes</taxon>
        <taxon>Eurotiomycetidae</taxon>
        <taxon>Eurotiales</taxon>
        <taxon>Aspergillaceae</taxon>
        <taxon>Penicillium</taxon>
    </lineage>
</organism>
<evidence type="ECO:0000256" key="1">
    <source>
        <dbReference type="SAM" id="Coils"/>
    </source>
</evidence>
<reference evidence="3" key="1">
    <citation type="journal article" date="2017" name="Nat. Microbiol.">
        <title>Global analysis of biosynthetic gene clusters reveals vast potential of secondary metabolite production in Penicillium species.</title>
        <authorList>
            <person name="Nielsen J.C."/>
            <person name="Grijseels S."/>
            <person name="Prigent S."/>
            <person name="Ji B."/>
            <person name="Dainat J."/>
            <person name="Nielsen K.F."/>
            <person name="Frisvad J.C."/>
            <person name="Workman M."/>
            <person name="Nielsen J."/>
        </authorList>
    </citation>
    <scope>NUCLEOTIDE SEQUENCE [LARGE SCALE GENOMIC DNA]</scope>
    <source>
        <strain evidence="3">IBT 4502</strain>
    </source>
</reference>
<gene>
    <name evidence="2" type="ORF">PENPOL_c002G03229</name>
</gene>
<comment type="caution">
    <text evidence="2">The sequence shown here is derived from an EMBL/GenBank/DDBJ whole genome shotgun (WGS) entry which is preliminary data.</text>
</comment>
<feature type="coiled-coil region" evidence="1">
    <location>
        <begin position="74"/>
        <end position="139"/>
    </location>
</feature>
<proteinExistence type="predicted"/>
<keyword evidence="1" id="KW-0175">Coiled coil</keyword>
<protein>
    <submittedName>
        <fullName evidence="2">Uncharacterized protein</fullName>
    </submittedName>
</protein>
<dbReference type="EMBL" id="MDYM01000002">
    <property type="protein sequence ID" value="OQD69014.1"/>
    <property type="molecule type" value="Genomic_DNA"/>
</dbReference>
<name>A0A1V6NWB5_PENPO</name>
<dbReference type="AlphaFoldDB" id="A0A1V6NWB5"/>
<dbReference type="STRING" id="60169.A0A1V6NWB5"/>
<dbReference type="OrthoDB" id="4440408at2759"/>
<keyword evidence="3" id="KW-1185">Reference proteome</keyword>
<sequence length="193" mass="22176">MGPVSMLTYILFEPLFIRLENRFEAKASTSPEVAADSWKTAQLVRNIGQSITHSQDDPEYIPWAQNMIDLDIRLREIVQREDFLINQCEKAEELLDDLLINQCEKAEELLDDPKRQQQLDEWQTELRNLEQSYWKTERMLYANDLLCPIVHEEAAAVVERADAVRSHAAPPVPMATDIVQKCAVAVFGFGDFP</sequence>